<sequence>MENSLGVYMGNRLTKIFTRKGDDGSTDLGNNKRVPKYDQQIEVFGSLDELSASIGILITSKDLPPRIVVFLTEVQQNIFNLSGEIAAPEFSNIDAANVLALENLINDLNATLPPLKDFVLPGSTRAAAHCHQARAICRRAERQLCKLAEEKEINRESLKYINRLSDALFVVARTLARQENQEETIWDHERI</sequence>
<dbReference type="SUPFAM" id="SSF89028">
    <property type="entry name" value="Cobalamin adenosyltransferase-like"/>
    <property type="match status" value="1"/>
</dbReference>
<dbReference type="AlphaFoldDB" id="E7C8U8"/>
<evidence type="ECO:0000259" key="5">
    <source>
        <dbReference type="Pfam" id="PF01923"/>
    </source>
</evidence>
<dbReference type="InterPro" id="IPR036451">
    <property type="entry name" value="CblAdoTrfase-like_sf"/>
</dbReference>
<dbReference type="Gene3D" id="1.20.1200.10">
    <property type="entry name" value="Cobalamin adenosyltransferase-like"/>
    <property type="match status" value="1"/>
</dbReference>
<dbReference type="EMBL" id="GU568026">
    <property type="protein sequence ID" value="ADI23872.1"/>
    <property type="molecule type" value="Genomic_DNA"/>
</dbReference>
<name>E7C8U8_9GAMM</name>
<evidence type="ECO:0000256" key="1">
    <source>
        <dbReference type="ARBA" id="ARBA00022679"/>
    </source>
</evidence>
<dbReference type="InterPro" id="IPR029499">
    <property type="entry name" value="PduO-typ"/>
</dbReference>
<reference evidence="6" key="1">
    <citation type="submission" date="2010-01" db="EMBL/GenBank/DDBJ databases">
        <title>Genome fragments of uncultured bacteria from the North Pacific subtropical Gyre.</title>
        <authorList>
            <person name="Pham V.D."/>
            <person name="Delong E.F."/>
        </authorList>
    </citation>
    <scope>NUCLEOTIDE SEQUENCE</scope>
</reference>
<dbReference type="EC" id="2.5.1.17" evidence="4"/>
<comment type="pathway">
    <text evidence="4">Cofactor biosynthesis; adenosylcobalamin biosynthesis; adenosylcobalamin from cob(II)yrinate a,c-diamide: step 2/7.</text>
</comment>
<keyword evidence="3 4" id="KW-0067">ATP-binding</keyword>
<evidence type="ECO:0000313" key="6">
    <source>
        <dbReference type="EMBL" id="ADI23872.1"/>
    </source>
</evidence>
<keyword evidence="4" id="KW-0169">Cobalamin biosynthesis</keyword>
<feature type="domain" description="Cobalamin adenosyltransferase-like" evidence="5">
    <location>
        <begin position="16"/>
        <end position="174"/>
    </location>
</feature>
<comment type="catalytic activity">
    <reaction evidence="4">
        <text>2 cob(II)yrinate a,c diamide + reduced [electron-transfer flavoprotein] + 2 ATP = 2 adenosylcob(III)yrinate a,c-diamide + 2 triphosphate + oxidized [electron-transfer flavoprotein] + 3 H(+)</text>
        <dbReference type="Rhea" id="RHEA:11528"/>
        <dbReference type="Rhea" id="RHEA-COMP:10685"/>
        <dbReference type="Rhea" id="RHEA-COMP:10686"/>
        <dbReference type="ChEBI" id="CHEBI:15378"/>
        <dbReference type="ChEBI" id="CHEBI:18036"/>
        <dbReference type="ChEBI" id="CHEBI:30616"/>
        <dbReference type="ChEBI" id="CHEBI:57692"/>
        <dbReference type="ChEBI" id="CHEBI:58307"/>
        <dbReference type="ChEBI" id="CHEBI:58503"/>
        <dbReference type="ChEBI" id="CHEBI:58537"/>
        <dbReference type="EC" id="2.5.1.17"/>
    </reaction>
</comment>
<dbReference type="UniPathway" id="UPA00148">
    <property type="reaction ID" value="UER00233"/>
</dbReference>
<protein>
    <recommendedName>
        <fullName evidence="4">Corrinoid adenosyltransferase</fullName>
        <ecNumber evidence="4">2.5.1.17</ecNumber>
    </recommendedName>
    <alternativeName>
        <fullName evidence="4">Cob(II)alamin adenosyltransferase</fullName>
    </alternativeName>
    <alternativeName>
        <fullName evidence="4">Cob(II)yrinic acid a,c-diamide adenosyltransferase</fullName>
    </alternativeName>
    <alternativeName>
        <fullName evidence="4">Cobinamide/cobalamin adenosyltransferase</fullName>
    </alternativeName>
</protein>
<dbReference type="GO" id="GO:0009236">
    <property type="term" value="P:cobalamin biosynthetic process"/>
    <property type="evidence" value="ECO:0007669"/>
    <property type="project" value="UniProtKB-UniRule"/>
</dbReference>
<dbReference type="GO" id="GO:0008817">
    <property type="term" value="F:corrinoid adenosyltransferase activity"/>
    <property type="evidence" value="ECO:0007669"/>
    <property type="project" value="UniProtKB-UniRule"/>
</dbReference>
<dbReference type="PANTHER" id="PTHR12213">
    <property type="entry name" value="CORRINOID ADENOSYLTRANSFERASE"/>
    <property type="match status" value="1"/>
</dbReference>
<dbReference type="NCBIfam" id="TIGR00636">
    <property type="entry name" value="PduO_Nterm"/>
    <property type="match status" value="1"/>
</dbReference>
<organism evidence="6">
    <name type="scientific">uncultured gamma proteobacterium HF4000_48J03</name>
    <dbReference type="NCBI Taxonomy" id="723584"/>
    <lineage>
        <taxon>Bacteria</taxon>
        <taxon>Pseudomonadati</taxon>
        <taxon>Pseudomonadota</taxon>
        <taxon>Gammaproteobacteria</taxon>
        <taxon>environmental samples</taxon>
    </lineage>
</organism>
<evidence type="ECO:0000256" key="2">
    <source>
        <dbReference type="ARBA" id="ARBA00022741"/>
    </source>
</evidence>
<dbReference type="PANTHER" id="PTHR12213:SF0">
    <property type="entry name" value="CORRINOID ADENOSYLTRANSFERASE MMAB"/>
    <property type="match status" value="1"/>
</dbReference>
<dbReference type="Pfam" id="PF01923">
    <property type="entry name" value="Cob_adeno_trans"/>
    <property type="match status" value="1"/>
</dbReference>
<dbReference type="GO" id="GO:0005524">
    <property type="term" value="F:ATP binding"/>
    <property type="evidence" value="ECO:0007669"/>
    <property type="project" value="UniProtKB-UniRule"/>
</dbReference>
<keyword evidence="2 4" id="KW-0547">Nucleotide-binding</keyword>
<evidence type="ECO:0000256" key="4">
    <source>
        <dbReference type="RuleBase" id="RU366026"/>
    </source>
</evidence>
<evidence type="ECO:0000256" key="3">
    <source>
        <dbReference type="ARBA" id="ARBA00022840"/>
    </source>
</evidence>
<comment type="similarity">
    <text evidence="4">Belongs to the Cob(I)alamin adenosyltransferase family.</text>
</comment>
<dbReference type="InterPro" id="IPR016030">
    <property type="entry name" value="CblAdoTrfase-like"/>
</dbReference>
<accession>E7C8U8</accession>
<keyword evidence="1 4" id="KW-0808">Transferase</keyword>
<comment type="catalytic activity">
    <reaction evidence="4">
        <text>2 cob(II)alamin + reduced [electron-transfer flavoprotein] + 2 ATP = 2 adenosylcob(III)alamin + 2 triphosphate + oxidized [electron-transfer flavoprotein] + 3 H(+)</text>
        <dbReference type="Rhea" id="RHEA:28671"/>
        <dbReference type="Rhea" id="RHEA-COMP:10685"/>
        <dbReference type="Rhea" id="RHEA-COMP:10686"/>
        <dbReference type="ChEBI" id="CHEBI:15378"/>
        <dbReference type="ChEBI" id="CHEBI:16304"/>
        <dbReference type="ChEBI" id="CHEBI:18036"/>
        <dbReference type="ChEBI" id="CHEBI:18408"/>
        <dbReference type="ChEBI" id="CHEBI:30616"/>
        <dbReference type="ChEBI" id="CHEBI:57692"/>
        <dbReference type="ChEBI" id="CHEBI:58307"/>
        <dbReference type="EC" id="2.5.1.17"/>
    </reaction>
</comment>
<proteinExistence type="inferred from homology"/>